<name>A0AAE1CYH0_9GAST</name>
<feature type="signal peptide" evidence="2">
    <location>
        <begin position="1"/>
        <end position="20"/>
    </location>
</feature>
<gene>
    <name evidence="3" type="ORF">RRG08_012905</name>
</gene>
<dbReference type="EMBL" id="JAWDGP010006228">
    <property type="protein sequence ID" value="KAK3745325.1"/>
    <property type="molecule type" value="Genomic_DNA"/>
</dbReference>
<feature type="chain" id="PRO_5041927383" evidence="2">
    <location>
        <begin position="21"/>
        <end position="256"/>
    </location>
</feature>
<proteinExistence type="predicted"/>
<dbReference type="Proteomes" id="UP001283361">
    <property type="component" value="Unassembled WGS sequence"/>
</dbReference>
<keyword evidence="1" id="KW-0812">Transmembrane</keyword>
<evidence type="ECO:0000313" key="3">
    <source>
        <dbReference type="EMBL" id="KAK3745325.1"/>
    </source>
</evidence>
<keyword evidence="1" id="KW-0472">Membrane</keyword>
<keyword evidence="2" id="KW-0732">Signal</keyword>
<sequence length="256" mass="29595">MLKLIAIFNITALLFSYAQAWASVLNAQGYDDAHRERSLFWVKFEEFIKMMYSFVLIAAAASFLIPSARMHGLDCEGLSHCNFLMDFGPDGTFSYLMMPRPTTKNEWTKKWRAICSSKLNRVNCSHGNDCTNKTINEEAMVRRKLAWWMCKPDGLKYFRRIYDNRDACLGNTTALQLWTVYNAECKQQGTDTITLDMSTEEKCQIVNQTRICSVEYAAQQCTYLSGWVTDTSWMARILVSFSECYDELKPSRLRLN</sequence>
<dbReference type="AlphaFoldDB" id="A0AAE1CYH0"/>
<accession>A0AAE1CYH0</accession>
<reference evidence="3" key="1">
    <citation type="journal article" date="2023" name="G3 (Bethesda)">
        <title>A reference genome for the long-term kleptoplast-retaining sea slug Elysia crispata morphotype clarki.</title>
        <authorList>
            <person name="Eastman K.E."/>
            <person name="Pendleton A.L."/>
            <person name="Shaikh M.A."/>
            <person name="Suttiyut T."/>
            <person name="Ogas R."/>
            <person name="Tomko P."/>
            <person name="Gavelis G."/>
            <person name="Widhalm J.R."/>
            <person name="Wisecaver J.H."/>
        </authorList>
    </citation>
    <scope>NUCLEOTIDE SEQUENCE</scope>
    <source>
        <strain evidence="3">ECLA1</strain>
    </source>
</reference>
<organism evidence="3 4">
    <name type="scientific">Elysia crispata</name>
    <name type="common">lettuce slug</name>
    <dbReference type="NCBI Taxonomy" id="231223"/>
    <lineage>
        <taxon>Eukaryota</taxon>
        <taxon>Metazoa</taxon>
        <taxon>Spiralia</taxon>
        <taxon>Lophotrochozoa</taxon>
        <taxon>Mollusca</taxon>
        <taxon>Gastropoda</taxon>
        <taxon>Heterobranchia</taxon>
        <taxon>Euthyneura</taxon>
        <taxon>Panpulmonata</taxon>
        <taxon>Sacoglossa</taxon>
        <taxon>Placobranchoidea</taxon>
        <taxon>Plakobranchidae</taxon>
        <taxon>Elysia</taxon>
    </lineage>
</organism>
<evidence type="ECO:0000256" key="1">
    <source>
        <dbReference type="SAM" id="Phobius"/>
    </source>
</evidence>
<evidence type="ECO:0000313" key="4">
    <source>
        <dbReference type="Proteomes" id="UP001283361"/>
    </source>
</evidence>
<feature type="transmembrane region" description="Helical" evidence="1">
    <location>
        <begin position="47"/>
        <end position="65"/>
    </location>
</feature>
<keyword evidence="1" id="KW-1133">Transmembrane helix</keyword>
<evidence type="ECO:0000256" key="2">
    <source>
        <dbReference type="SAM" id="SignalP"/>
    </source>
</evidence>
<comment type="caution">
    <text evidence="3">The sequence shown here is derived from an EMBL/GenBank/DDBJ whole genome shotgun (WGS) entry which is preliminary data.</text>
</comment>
<protein>
    <submittedName>
        <fullName evidence="3">Uncharacterized protein</fullName>
    </submittedName>
</protein>
<keyword evidence="4" id="KW-1185">Reference proteome</keyword>